<organism evidence="1 2">
    <name type="scientific">Oceanispirochaeta crateris</name>
    <dbReference type="NCBI Taxonomy" id="2518645"/>
    <lineage>
        <taxon>Bacteria</taxon>
        <taxon>Pseudomonadati</taxon>
        <taxon>Spirochaetota</taxon>
        <taxon>Spirochaetia</taxon>
        <taxon>Spirochaetales</taxon>
        <taxon>Spirochaetaceae</taxon>
        <taxon>Oceanispirochaeta</taxon>
    </lineage>
</organism>
<keyword evidence="2" id="KW-1185">Reference proteome</keyword>
<dbReference type="AlphaFoldDB" id="A0A5C1QQM7"/>
<proteinExistence type="predicted"/>
<gene>
    <name evidence="1" type="ORF">EXM22_15260</name>
</gene>
<dbReference type="OrthoDB" id="361028at2"/>
<dbReference type="Proteomes" id="UP000324209">
    <property type="component" value="Chromosome"/>
</dbReference>
<dbReference type="EMBL" id="CP036150">
    <property type="protein sequence ID" value="QEN09270.1"/>
    <property type="molecule type" value="Genomic_DNA"/>
</dbReference>
<sequence>MPIFDYEIFDMLDEVRKHYKSNMSNTFIRSALLSMDMPYDQRSAIENITEKLEMYKNQGYKFDELYIGIYSMAIFIYKARLEVIPGLKRSSFLRDASPSEKILADMAADNLKSNLNILADRLNELYLKVVRLDVKSHSVKSPVYTRMEELDKLGQLLTSTVPGLA</sequence>
<evidence type="ECO:0000313" key="2">
    <source>
        <dbReference type="Proteomes" id="UP000324209"/>
    </source>
</evidence>
<reference evidence="1 2" key="1">
    <citation type="submission" date="2019-02" db="EMBL/GenBank/DDBJ databases">
        <title>Complete Genome Sequence and Methylome Analysis of free living Spirochaetas.</title>
        <authorList>
            <person name="Fomenkov A."/>
            <person name="Dubinina G."/>
            <person name="Leshcheva N."/>
            <person name="Mikheeva N."/>
            <person name="Grabovich M."/>
            <person name="Vincze T."/>
            <person name="Roberts R.J."/>
        </authorList>
    </citation>
    <scope>NUCLEOTIDE SEQUENCE [LARGE SCALE GENOMIC DNA]</scope>
    <source>
        <strain evidence="1 2">K2</strain>
    </source>
</reference>
<dbReference type="RefSeq" id="WP_149487345.1">
    <property type="nucleotide sequence ID" value="NZ_CP036150.1"/>
</dbReference>
<name>A0A5C1QQM7_9SPIO</name>
<dbReference type="KEGG" id="ock:EXM22_15260"/>
<evidence type="ECO:0000313" key="1">
    <source>
        <dbReference type="EMBL" id="QEN09270.1"/>
    </source>
</evidence>
<accession>A0A5C1QQM7</accession>
<protein>
    <submittedName>
        <fullName evidence="1">Uncharacterized protein</fullName>
    </submittedName>
</protein>